<gene>
    <name evidence="5" type="primary">rpmD</name>
    <name evidence="8" type="ORF">CEW83_11790</name>
    <name evidence="9" type="ORF">CEW87_02945</name>
</gene>
<evidence type="ECO:0000256" key="6">
    <source>
        <dbReference type="RuleBase" id="RU003734"/>
    </source>
</evidence>
<dbReference type="Proteomes" id="UP000244930">
    <property type="component" value="Chromosome"/>
</dbReference>
<dbReference type="PROSITE" id="PS00634">
    <property type="entry name" value="RIBOSOMAL_L30"/>
    <property type="match status" value="1"/>
</dbReference>
<dbReference type="KEGG" id="acom:CEW83_11790"/>
<reference evidence="8 11" key="2">
    <citation type="submission" date="2017-06" db="EMBL/GenBank/DDBJ databases">
        <title>Azoarcus.</title>
        <authorList>
            <person name="Woo J.-H."/>
            <person name="Kim H.-S."/>
        </authorList>
    </citation>
    <scope>NUCLEOTIDE SEQUENCE [LARGE SCALE GENOMIC DNA]</scope>
    <source>
        <strain evidence="8 11">TSPY31</strain>
    </source>
</reference>
<dbReference type="InterPro" id="IPR018038">
    <property type="entry name" value="Ribosomal_uL30_CS"/>
</dbReference>
<protein>
    <recommendedName>
        <fullName evidence="5">Large ribosomal subunit protein uL30</fullName>
    </recommendedName>
</protein>
<comment type="similarity">
    <text evidence="1 5 6">Belongs to the universal ribosomal protein uL30 family.</text>
</comment>
<dbReference type="SUPFAM" id="SSF55129">
    <property type="entry name" value="Ribosomal protein L30p/L7e"/>
    <property type="match status" value="1"/>
</dbReference>
<dbReference type="Gene3D" id="3.30.1390.20">
    <property type="entry name" value="Ribosomal protein L30, ferredoxin-like fold domain"/>
    <property type="match status" value="1"/>
</dbReference>
<evidence type="ECO:0000256" key="2">
    <source>
        <dbReference type="ARBA" id="ARBA00011838"/>
    </source>
</evidence>
<proteinExistence type="inferred from homology"/>
<accession>A0A2U8GYI3</accession>
<dbReference type="PANTHER" id="PTHR15892">
    <property type="entry name" value="MITOCHONDRIAL RIBOSOMAL PROTEIN L30"/>
    <property type="match status" value="1"/>
</dbReference>
<evidence type="ECO:0000313" key="9">
    <source>
        <dbReference type="EMBL" id="AWI78400.1"/>
    </source>
</evidence>
<comment type="subunit">
    <text evidence="2 5">Part of the 50S ribosomal subunit.</text>
</comment>
<evidence type="ECO:0000259" key="7">
    <source>
        <dbReference type="Pfam" id="PF00327"/>
    </source>
</evidence>
<dbReference type="FunFam" id="3.30.1390.20:FF:000001">
    <property type="entry name" value="50S ribosomal protein L30"/>
    <property type="match status" value="1"/>
</dbReference>
<dbReference type="InterPro" id="IPR036919">
    <property type="entry name" value="Ribo_uL30_ferredoxin-like_sf"/>
</dbReference>
<dbReference type="RefSeq" id="WP_108949517.1">
    <property type="nucleotide sequence ID" value="NZ_CP022187.1"/>
</dbReference>
<dbReference type="GO" id="GO:0003735">
    <property type="term" value="F:structural constituent of ribosome"/>
    <property type="evidence" value="ECO:0007669"/>
    <property type="project" value="InterPro"/>
</dbReference>
<dbReference type="NCBIfam" id="TIGR01308">
    <property type="entry name" value="rpmD_bact"/>
    <property type="match status" value="1"/>
</dbReference>
<name>A0A2U8GYI3_9RHOO</name>
<dbReference type="AlphaFoldDB" id="A0A2U8GYI3"/>
<dbReference type="InterPro" id="IPR005996">
    <property type="entry name" value="Ribosomal_uL30_bac-type"/>
</dbReference>
<dbReference type="PIRSF" id="PIRSF002211">
    <property type="entry name" value="Ribosomal_L30_bac-type"/>
    <property type="match status" value="1"/>
</dbReference>
<dbReference type="Proteomes" id="UP000244902">
    <property type="component" value="Chromosome"/>
</dbReference>
<dbReference type="GO" id="GO:0022625">
    <property type="term" value="C:cytosolic large ribosomal subunit"/>
    <property type="evidence" value="ECO:0007669"/>
    <property type="project" value="TreeGrafter"/>
</dbReference>
<dbReference type="EMBL" id="CP022187">
    <property type="protein sequence ID" value="AWI75813.1"/>
    <property type="molecule type" value="Genomic_DNA"/>
</dbReference>
<keyword evidence="3 5" id="KW-0689">Ribosomal protein</keyword>
<evidence type="ECO:0000256" key="5">
    <source>
        <dbReference type="HAMAP-Rule" id="MF_01371"/>
    </source>
</evidence>
<dbReference type="OrthoDB" id="9812790at2"/>
<evidence type="ECO:0000313" key="8">
    <source>
        <dbReference type="EMBL" id="AWI75813.1"/>
    </source>
</evidence>
<dbReference type="GO" id="GO:0006412">
    <property type="term" value="P:translation"/>
    <property type="evidence" value="ECO:0007669"/>
    <property type="project" value="UniProtKB-UniRule"/>
</dbReference>
<keyword evidence="4 5" id="KW-0687">Ribonucleoprotein</keyword>
<dbReference type="Pfam" id="PF00327">
    <property type="entry name" value="Ribosomal_L30"/>
    <property type="match status" value="1"/>
</dbReference>
<evidence type="ECO:0000313" key="10">
    <source>
        <dbReference type="Proteomes" id="UP000244902"/>
    </source>
</evidence>
<evidence type="ECO:0000256" key="4">
    <source>
        <dbReference type="ARBA" id="ARBA00023274"/>
    </source>
</evidence>
<dbReference type="InterPro" id="IPR016082">
    <property type="entry name" value="Ribosomal_uL30_ferredoxin-like"/>
</dbReference>
<sequence>MTDKKIKVTLVKSVIGTKQSHRATVRGLGLRRLNHCVELIDTPEVRGMINKVSYLVKYEA</sequence>
<dbReference type="CDD" id="cd01658">
    <property type="entry name" value="Ribosomal_L30"/>
    <property type="match status" value="1"/>
</dbReference>
<feature type="domain" description="Large ribosomal subunit protein uL30-like ferredoxin-like fold" evidence="7">
    <location>
        <begin position="6"/>
        <end position="56"/>
    </location>
</feature>
<dbReference type="EMBL" id="CP022188">
    <property type="protein sequence ID" value="AWI78400.1"/>
    <property type="molecule type" value="Genomic_DNA"/>
</dbReference>
<evidence type="ECO:0000256" key="1">
    <source>
        <dbReference type="ARBA" id="ARBA00007594"/>
    </source>
</evidence>
<organism evidence="9 10">
    <name type="scientific">Parazoarcus communis</name>
    <dbReference type="NCBI Taxonomy" id="41977"/>
    <lineage>
        <taxon>Bacteria</taxon>
        <taxon>Pseudomonadati</taxon>
        <taxon>Pseudomonadota</taxon>
        <taxon>Betaproteobacteria</taxon>
        <taxon>Rhodocyclales</taxon>
        <taxon>Zoogloeaceae</taxon>
        <taxon>Parazoarcus</taxon>
    </lineage>
</organism>
<reference evidence="9 10" key="1">
    <citation type="submission" date="2017-06" db="EMBL/GenBank/DDBJ databases">
        <title>Azoarcus sp. TSNA42 complete genome sequence.</title>
        <authorList>
            <person name="Woo J.-H."/>
            <person name="Kim H.-S."/>
        </authorList>
    </citation>
    <scope>NUCLEOTIDE SEQUENCE [LARGE SCALE GENOMIC DNA]</scope>
    <source>
        <strain evidence="9 10">TSNA42</strain>
    </source>
</reference>
<evidence type="ECO:0000313" key="11">
    <source>
        <dbReference type="Proteomes" id="UP000244930"/>
    </source>
</evidence>
<dbReference type="PANTHER" id="PTHR15892:SF2">
    <property type="entry name" value="LARGE RIBOSOMAL SUBUNIT PROTEIN UL30M"/>
    <property type="match status" value="1"/>
</dbReference>
<dbReference type="HAMAP" id="MF_01371_B">
    <property type="entry name" value="Ribosomal_uL30_B"/>
    <property type="match status" value="1"/>
</dbReference>
<evidence type="ECO:0000256" key="3">
    <source>
        <dbReference type="ARBA" id="ARBA00022980"/>
    </source>
</evidence>
<keyword evidence="11" id="KW-1185">Reference proteome</keyword>